<evidence type="ECO:0000259" key="2">
    <source>
        <dbReference type="Pfam" id="PF13403"/>
    </source>
</evidence>
<dbReference type="EMBL" id="BABS01000091">
    <property type="protein sequence ID" value="GAA09428.1"/>
    <property type="molecule type" value="Genomic_DNA"/>
</dbReference>
<dbReference type="SUPFAM" id="SSF51294">
    <property type="entry name" value="Hedgehog/intein (Hint) domain"/>
    <property type="match status" value="1"/>
</dbReference>
<dbReference type="Pfam" id="PF13403">
    <property type="entry name" value="Hint_2"/>
    <property type="match status" value="1"/>
</dbReference>
<evidence type="ECO:0000313" key="4">
    <source>
        <dbReference type="Proteomes" id="UP000004319"/>
    </source>
</evidence>
<dbReference type="InterPro" id="IPR036844">
    <property type="entry name" value="Hint_dom_sf"/>
</dbReference>
<gene>
    <name evidence="3" type="ORF">ATPR_2432</name>
</gene>
<feature type="compositionally biased region" description="Basic and acidic residues" evidence="1">
    <location>
        <begin position="728"/>
        <end position="746"/>
    </location>
</feature>
<reference evidence="3 4" key="1">
    <citation type="journal article" date="2011" name="Biochem. Biophys. Res. Commun.">
        <title>Increased number of Arginine-based salt bridges contributes to the thermotolerance of thermotolerant acetic acid bacteria, Acetobacter tropicalis SKU1100.</title>
        <authorList>
            <person name="Matsutani M."/>
            <person name="Hirakawa H."/>
            <person name="Nishikura M."/>
            <person name="Soemphol W."/>
            <person name="Ali I.A.I."/>
            <person name="Yakushi T."/>
            <person name="Matsushita K."/>
        </authorList>
    </citation>
    <scope>NUCLEOTIDE SEQUENCE [LARGE SCALE GENOMIC DNA]</scope>
    <source>
        <strain evidence="3 4">NBRC 101654</strain>
    </source>
</reference>
<dbReference type="InterPro" id="IPR028992">
    <property type="entry name" value="Hedgehog/Intein_dom"/>
</dbReference>
<accession>F7VGD3</accession>
<proteinExistence type="predicted"/>
<dbReference type="Gene3D" id="2.160.20.20">
    <property type="match status" value="1"/>
</dbReference>
<evidence type="ECO:0000256" key="1">
    <source>
        <dbReference type="SAM" id="MobiDB-lite"/>
    </source>
</evidence>
<dbReference type="Gene3D" id="3.40.50.2000">
    <property type="entry name" value="Glycogen Phosphorylase B"/>
    <property type="match status" value="1"/>
</dbReference>
<feature type="region of interest" description="Disordered" evidence="1">
    <location>
        <begin position="728"/>
        <end position="752"/>
    </location>
</feature>
<dbReference type="AlphaFoldDB" id="F7VGD3"/>
<dbReference type="Proteomes" id="UP000004319">
    <property type="component" value="Unassembled WGS sequence"/>
</dbReference>
<dbReference type="InterPro" id="IPR012332">
    <property type="entry name" value="Autotransporter_pectin_lyase_C"/>
</dbReference>
<dbReference type="SUPFAM" id="SSF53756">
    <property type="entry name" value="UDP-Glycosyltransferase/glycogen phosphorylase"/>
    <property type="match status" value="1"/>
</dbReference>
<sequence>MFLRDTAYNILTRAACCAAMLRSAIMSDSADITSSSSSGTHLVSSDVSIGNGAVWTDTELGDGGELFVEDGGLAVNTLVDKGDLTVDTGGVASGVTVTGDWNENGYFEVDGGTITDLTVENQGWGIVNSGSINNVLVTDSGYIEIAALADNVTVSNGGGIEVDSTGVVRNLTVGPGGTFGIRPGEGGVIDSVTVASGGTINAADISSAGGVKIQNGGNIDFSGMAFQSDGSATLEGDPVLTLTEGSVSSSVSLNGDYSGEHFVLSDDGAGGTVATLEPDDGTPCFCRGTLIATERGETAVEDLAIGDRVRTASGALRPIRWIGHRSYSGPFVRRNKNVLPIVIRAGALGDGLPRRDLSVSPLHAMALEGVLIPAICLINGVSILQAESIDQVSYFHIELETHDVLLAEGAPSESFVDDDSRNMFHNAVEFNKLYPDAAPLPAVYCAPRIEEGPILEAIRTRLNAEAGIAPVSMSARSIEGYLDEVTRTVIRGWARTPQSENPLRLSIFDNGVAIGEVVADCPRPDVGADCGFCFVVPGGLTPHMRHVIEIAQADDPGTSRNVLGHTPWILDQQTISHRTIVRATVLASSTTMRGYIDNVSRDRVCGWIYDPSKPGESVAIQVAVNGTIVERSIANGRRPDVADVGAGPERCGFDLFFIPPLSPLTRQVIEVRNERTGALLGQPVVLEAANQFDSDLEEAVRRATGSVQDAKGYDQALSFLAAQMERLKQSHADHQSRRRQNDVQRERSRRGLALPENRAPRALVIDSRMPDACRDAGSCAILSHMTALRALGYDISFVAADEMGSASTQTMNNIEICAAPFYSSVEDLLRRQAHSFDLVYLHRQSIATRYLPLVRQYQSKARVIYALADLHHMRIARQAAIEERPELMAKARQVRDAEYAAARQADFVLTHSTVEAAILRRDVPGVEVHVVPWEVPVRKRTPSFDARQGVLFLGNFSHAPNVDAAFWLAEEIMPVVWRQRPDIQCVISGADMPERVSQLAAPGVEVIGPVFDCGVLFDKARLSIAPLRFGAGVKGKILDSLGAGVPCVMTPIAAEGTELPRDFTDATGETAEALAALIVNLHDDSTTHARLVRAGRRFIRERHDHARIIDALGRIAGDTRVKRQAG</sequence>
<feature type="domain" description="Hedgehog/Intein (Hint)" evidence="2">
    <location>
        <begin position="283"/>
        <end position="418"/>
    </location>
</feature>
<dbReference type="CDD" id="cd03801">
    <property type="entry name" value="GT4_PimA-like"/>
    <property type="match status" value="1"/>
</dbReference>
<name>F7VGD3_9PROT</name>
<protein>
    <submittedName>
        <fullName evidence="3">Outer membrane protein</fullName>
    </submittedName>
</protein>
<organism evidence="3 4">
    <name type="scientific">Acetobacter tropicalis NBRC 101654</name>
    <dbReference type="NCBI Taxonomy" id="749388"/>
    <lineage>
        <taxon>Bacteria</taxon>
        <taxon>Pseudomonadati</taxon>
        <taxon>Pseudomonadota</taxon>
        <taxon>Alphaproteobacteria</taxon>
        <taxon>Acetobacterales</taxon>
        <taxon>Acetobacteraceae</taxon>
        <taxon>Acetobacter</taxon>
    </lineage>
</organism>
<dbReference type="Pfam" id="PF13692">
    <property type="entry name" value="Glyco_trans_1_4"/>
    <property type="match status" value="1"/>
</dbReference>
<comment type="caution">
    <text evidence="3">The sequence shown here is derived from an EMBL/GenBank/DDBJ whole genome shotgun (WGS) entry which is preliminary data.</text>
</comment>
<evidence type="ECO:0000313" key="3">
    <source>
        <dbReference type="EMBL" id="GAA09428.1"/>
    </source>
</evidence>